<name>A0AAF0EL29_9BASI</name>
<evidence type="ECO:0000256" key="3">
    <source>
        <dbReference type="SAM" id="MobiDB-lite"/>
    </source>
</evidence>
<feature type="compositionally biased region" description="Basic and acidic residues" evidence="3">
    <location>
        <begin position="130"/>
        <end position="153"/>
    </location>
</feature>
<dbReference type="EMBL" id="CP119895">
    <property type="protein sequence ID" value="WFD27754.1"/>
    <property type="molecule type" value="Genomic_DNA"/>
</dbReference>
<dbReference type="PANTHER" id="PTHR22691">
    <property type="entry name" value="YEAST SPT2-RELATED"/>
    <property type="match status" value="1"/>
</dbReference>
<dbReference type="GO" id="GO:0042393">
    <property type="term" value="F:histone binding"/>
    <property type="evidence" value="ECO:0007669"/>
    <property type="project" value="TreeGrafter"/>
</dbReference>
<dbReference type="GO" id="GO:0006360">
    <property type="term" value="P:transcription by RNA polymerase I"/>
    <property type="evidence" value="ECO:0007669"/>
    <property type="project" value="TreeGrafter"/>
</dbReference>
<feature type="compositionally biased region" description="Basic and acidic residues" evidence="3">
    <location>
        <begin position="55"/>
        <end position="96"/>
    </location>
</feature>
<evidence type="ECO:0000313" key="5">
    <source>
        <dbReference type="Proteomes" id="UP001213623"/>
    </source>
</evidence>
<comment type="similarity">
    <text evidence="1">Belongs to the SPT2 family.</text>
</comment>
<keyword evidence="2" id="KW-0175">Coiled coil</keyword>
<protein>
    <recommendedName>
        <fullName evidence="6">SPT2 chromatin protein</fullName>
    </recommendedName>
</protein>
<gene>
    <name evidence="4" type="ORF">MNAN1_002759</name>
</gene>
<feature type="compositionally biased region" description="Basic and acidic residues" evidence="3">
    <location>
        <begin position="175"/>
        <end position="194"/>
    </location>
</feature>
<sequence>MGLSFEELKREALQKSSQQREELHEKIQQQAQKRSEAQRAAHERQQQRAAWAAREQQRLAERQAQEKKRDMERKAEEAKRLAAARRAEKAEMDKARGRPPPRAKALDHAHAEAAKRRLQVPRMSSSVALTREEKRMKRMAKDMGVKFRPETKPPMRRAMPHAPGASAPLAKRPMTPREHFIMEERQRKEARKEASPPSSPDASEPYDSDQSDAVSDKGTASHASIREQIWQMFGRNRERYAFMLIFSYIARDVDSDEDDMEAGASAVLKEEQRSSLYGRREDEREERRLLELKRRKMQNVKP</sequence>
<evidence type="ECO:0000313" key="4">
    <source>
        <dbReference type="EMBL" id="WFD27754.1"/>
    </source>
</evidence>
<dbReference type="InterPro" id="IPR013256">
    <property type="entry name" value="Chromatin_SPT2"/>
</dbReference>
<evidence type="ECO:0000256" key="1">
    <source>
        <dbReference type="ARBA" id="ARBA00006461"/>
    </source>
</evidence>
<feature type="region of interest" description="Disordered" evidence="3">
    <location>
        <begin position="255"/>
        <end position="284"/>
    </location>
</feature>
<dbReference type="Proteomes" id="UP001213623">
    <property type="component" value="Chromosome 4"/>
</dbReference>
<keyword evidence="5" id="KW-1185">Reference proteome</keyword>
<feature type="compositionally biased region" description="Basic and acidic residues" evidence="3">
    <location>
        <begin position="104"/>
        <end position="115"/>
    </location>
</feature>
<proteinExistence type="inferred from homology"/>
<evidence type="ECO:0008006" key="6">
    <source>
        <dbReference type="Google" id="ProtNLM"/>
    </source>
</evidence>
<accession>A0AAF0EL29</accession>
<dbReference type="GO" id="GO:0005730">
    <property type="term" value="C:nucleolus"/>
    <property type="evidence" value="ECO:0007669"/>
    <property type="project" value="TreeGrafter"/>
</dbReference>
<reference evidence="4" key="1">
    <citation type="submission" date="2023-03" db="EMBL/GenBank/DDBJ databases">
        <title>Mating type loci evolution in Malassezia.</title>
        <authorList>
            <person name="Coelho M.A."/>
        </authorList>
    </citation>
    <scope>NUCLEOTIDE SEQUENCE</scope>
    <source>
        <strain evidence="4">CBS 9557</strain>
    </source>
</reference>
<feature type="compositionally biased region" description="Basic and acidic residues" evidence="3">
    <location>
        <begin position="1"/>
        <end position="46"/>
    </location>
</feature>
<feature type="compositionally biased region" description="Basic and acidic residues" evidence="3">
    <location>
        <begin position="268"/>
        <end position="284"/>
    </location>
</feature>
<feature type="region of interest" description="Disordered" evidence="3">
    <location>
        <begin position="1"/>
        <end position="222"/>
    </location>
</feature>
<dbReference type="GO" id="GO:0006334">
    <property type="term" value="P:nucleosome assembly"/>
    <property type="evidence" value="ECO:0007669"/>
    <property type="project" value="TreeGrafter"/>
</dbReference>
<dbReference type="AlphaFoldDB" id="A0AAF0EL29"/>
<dbReference type="SMART" id="SM00784">
    <property type="entry name" value="SPT2"/>
    <property type="match status" value="1"/>
</dbReference>
<dbReference type="PANTHER" id="PTHR22691:SF8">
    <property type="entry name" value="PROTEIN SPT2 HOMOLOG"/>
    <property type="match status" value="1"/>
</dbReference>
<organism evidence="4 5">
    <name type="scientific">Malassezia nana</name>
    <dbReference type="NCBI Taxonomy" id="180528"/>
    <lineage>
        <taxon>Eukaryota</taxon>
        <taxon>Fungi</taxon>
        <taxon>Dikarya</taxon>
        <taxon>Basidiomycota</taxon>
        <taxon>Ustilaginomycotina</taxon>
        <taxon>Malasseziomycetes</taxon>
        <taxon>Malasseziales</taxon>
        <taxon>Malasseziaceae</taxon>
        <taxon>Malassezia</taxon>
    </lineage>
</organism>
<dbReference type="GO" id="GO:0003677">
    <property type="term" value="F:DNA binding"/>
    <property type="evidence" value="ECO:0007669"/>
    <property type="project" value="TreeGrafter"/>
</dbReference>
<evidence type="ECO:0000256" key="2">
    <source>
        <dbReference type="ARBA" id="ARBA00023054"/>
    </source>
</evidence>
<dbReference type="Pfam" id="PF08243">
    <property type="entry name" value="SPT2"/>
    <property type="match status" value="1"/>
</dbReference>